<dbReference type="AlphaFoldDB" id="A0AAW8EY05"/>
<dbReference type="Proteomes" id="UP001244427">
    <property type="component" value="Unassembled WGS sequence"/>
</dbReference>
<gene>
    <name evidence="1" type="ORF">QFZ53_001950</name>
</gene>
<sequence length="75" mass="8234">MATPVGAEGIERDDAIRSVTDDPDAFAAAVVAALQDEDRSHEATIRDWAIREYGLEAFGARIVTLYEELIQEGVR</sequence>
<dbReference type="EMBL" id="JAUSXV010000001">
    <property type="protein sequence ID" value="MDQ0647754.1"/>
    <property type="molecule type" value="Genomic_DNA"/>
</dbReference>
<name>A0AAW8EY05_9MICO</name>
<evidence type="ECO:0000313" key="1">
    <source>
        <dbReference type="EMBL" id="MDQ0647754.1"/>
    </source>
</evidence>
<reference evidence="1 2" key="1">
    <citation type="submission" date="2023-07" db="EMBL/GenBank/DDBJ databases">
        <title>Comparative genomics of wheat-associated soil bacteria to identify genetic determinants of phenazine resistance.</title>
        <authorList>
            <person name="Mouncey N."/>
        </authorList>
    </citation>
    <scope>NUCLEOTIDE SEQUENCE [LARGE SCALE GENOMIC DNA]</scope>
    <source>
        <strain evidence="1 2">W4I9-1</strain>
    </source>
</reference>
<dbReference type="RefSeq" id="WP_307295804.1">
    <property type="nucleotide sequence ID" value="NZ_JAUSXV010000001.1"/>
</dbReference>
<dbReference type="SUPFAM" id="SSF53756">
    <property type="entry name" value="UDP-Glycosyltransferase/glycogen phosphorylase"/>
    <property type="match status" value="1"/>
</dbReference>
<accession>A0AAW8EY05</accession>
<proteinExistence type="predicted"/>
<protein>
    <submittedName>
        <fullName evidence="1">Glycosyltransferase involved in cell wall biosynthesis</fullName>
    </submittedName>
</protein>
<keyword evidence="2" id="KW-1185">Reference proteome</keyword>
<evidence type="ECO:0000313" key="2">
    <source>
        <dbReference type="Proteomes" id="UP001244427"/>
    </source>
</evidence>
<comment type="caution">
    <text evidence="1">The sequence shown here is derived from an EMBL/GenBank/DDBJ whole genome shotgun (WGS) entry which is preliminary data.</text>
</comment>
<organism evidence="1 2">
    <name type="scientific">Microbacterium natoriense</name>
    <dbReference type="NCBI Taxonomy" id="284570"/>
    <lineage>
        <taxon>Bacteria</taxon>
        <taxon>Bacillati</taxon>
        <taxon>Actinomycetota</taxon>
        <taxon>Actinomycetes</taxon>
        <taxon>Micrococcales</taxon>
        <taxon>Microbacteriaceae</taxon>
        <taxon>Microbacterium</taxon>
    </lineage>
</organism>